<keyword evidence="9" id="KW-0472">Membrane</keyword>
<evidence type="ECO:0000313" key="13">
    <source>
        <dbReference type="EMBL" id="KAJ8035967.1"/>
    </source>
</evidence>
<dbReference type="EMBL" id="JAIZAY010000009">
    <property type="protein sequence ID" value="KAJ8035967.1"/>
    <property type="molecule type" value="Genomic_DNA"/>
</dbReference>
<keyword evidence="6" id="KW-0967">Endosome</keyword>
<feature type="compositionally biased region" description="Polar residues" evidence="11">
    <location>
        <begin position="176"/>
        <end position="199"/>
    </location>
</feature>
<reference evidence="13" key="1">
    <citation type="submission" date="2021-10" db="EMBL/GenBank/DDBJ databases">
        <title>Tropical sea cucumber genome reveals ecological adaptation and Cuvierian tubules defense mechanism.</title>
        <authorList>
            <person name="Chen T."/>
        </authorList>
    </citation>
    <scope>NUCLEOTIDE SEQUENCE</scope>
    <source>
        <strain evidence="13">Nanhai2018</strain>
        <tissue evidence="13">Muscle</tissue>
    </source>
</reference>
<evidence type="ECO:0000313" key="14">
    <source>
        <dbReference type="Proteomes" id="UP001152320"/>
    </source>
</evidence>
<dbReference type="InterPro" id="IPR036871">
    <property type="entry name" value="PX_dom_sf"/>
</dbReference>
<evidence type="ECO:0000256" key="2">
    <source>
        <dbReference type="ARBA" id="ARBA00004496"/>
    </source>
</evidence>
<evidence type="ECO:0000256" key="10">
    <source>
        <dbReference type="ARBA" id="ARBA00029433"/>
    </source>
</evidence>
<comment type="subcellular location">
    <subcellularLocation>
        <location evidence="2">Cytoplasm</location>
    </subcellularLocation>
    <subcellularLocation>
        <location evidence="10">Endomembrane system</location>
        <topology evidence="10">Peripheral membrane protein</topology>
        <orientation evidence="10">Cytoplasmic side</orientation>
    </subcellularLocation>
    <subcellularLocation>
        <location evidence="1">Endosome</location>
    </subcellularLocation>
</comment>
<accession>A0A9Q1H586</accession>
<evidence type="ECO:0000256" key="6">
    <source>
        <dbReference type="ARBA" id="ARBA00022753"/>
    </source>
</evidence>
<keyword evidence="8" id="KW-0446">Lipid-binding</keyword>
<feature type="domain" description="PX" evidence="12">
    <location>
        <begin position="17"/>
        <end position="136"/>
    </location>
</feature>
<dbReference type="GO" id="GO:0006886">
    <property type="term" value="P:intracellular protein transport"/>
    <property type="evidence" value="ECO:0007669"/>
    <property type="project" value="InterPro"/>
</dbReference>
<gene>
    <name evidence="13" type="ORF">HOLleu_19812</name>
</gene>
<keyword evidence="4" id="KW-0813">Transport</keyword>
<keyword evidence="7" id="KW-0653">Protein transport</keyword>
<organism evidence="13 14">
    <name type="scientific">Holothuria leucospilota</name>
    <name type="common">Black long sea cucumber</name>
    <name type="synonym">Mertensiothuria leucospilota</name>
    <dbReference type="NCBI Taxonomy" id="206669"/>
    <lineage>
        <taxon>Eukaryota</taxon>
        <taxon>Metazoa</taxon>
        <taxon>Echinodermata</taxon>
        <taxon>Eleutherozoa</taxon>
        <taxon>Echinozoa</taxon>
        <taxon>Holothuroidea</taxon>
        <taxon>Aspidochirotacea</taxon>
        <taxon>Aspidochirotida</taxon>
        <taxon>Holothuriidae</taxon>
        <taxon>Holothuria</taxon>
    </lineage>
</organism>
<evidence type="ECO:0000256" key="1">
    <source>
        <dbReference type="ARBA" id="ARBA00004177"/>
    </source>
</evidence>
<evidence type="ECO:0000256" key="8">
    <source>
        <dbReference type="ARBA" id="ARBA00023121"/>
    </source>
</evidence>
<dbReference type="OrthoDB" id="5227681at2759"/>
<dbReference type="GO" id="GO:1901981">
    <property type="term" value="F:phosphatidylinositol phosphate binding"/>
    <property type="evidence" value="ECO:0007669"/>
    <property type="project" value="TreeGrafter"/>
</dbReference>
<dbReference type="InterPro" id="IPR001683">
    <property type="entry name" value="PX_dom"/>
</dbReference>
<dbReference type="SMART" id="SM00312">
    <property type="entry name" value="PX"/>
    <property type="match status" value="1"/>
</dbReference>
<evidence type="ECO:0000256" key="7">
    <source>
        <dbReference type="ARBA" id="ARBA00022927"/>
    </source>
</evidence>
<evidence type="ECO:0000256" key="4">
    <source>
        <dbReference type="ARBA" id="ARBA00022448"/>
    </source>
</evidence>
<keyword evidence="5" id="KW-0963">Cytoplasm</keyword>
<evidence type="ECO:0000256" key="9">
    <source>
        <dbReference type="ARBA" id="ARBA00023136"/>
    </source>
</evidence>
<dbReference type="PANTHER" id="PTHR46209">
    <property type="entry name" value="PX DOMAIN-CONTAINING PROTEIN"/>
    <property type="match status" value="1"/>
</dbReference>
<dbReference type="Gene3D" id="3.30.1520.10">
    <property type="entry name" value="Phox-like domain"/>
    <property type="match status" value="1"/>
</dbReference>
<sequence>MSENWLDEDALLYPEISSLIEVTHHDMEEDSWGRKFVTYSIEIQTNDISFNLPHSKVKRRFSDFVWLRKRILSVSPVHKRNIARLPRRYLFSRIDQDVIAERQHGLQRFLQEVLQSETVLSDPCVHLLLQSTLSVSDIEEWMKSPKRQPSSKIILEGKDLVTPDRTDIQHYLRPPSRTSDNRSLCASTVSDDFPSSPTYPINVGP</sequence>
<dbReference type="SUPFAM" id="SSF64268">
    <property type="entry name" value="PX domain"/>
    <property type="match status" value="1"/>
</dbReference>
<comment type="caution">
    <text evidence="13">The sequence shown here is derived from an EMBL/GenBank/DDBJ whole genome shotgun (WGS) entry which is preliminary data.</text>
</comment>
<dbReference type="GO" id="GO:0005768">
    <property type="term" value="C:endosome"/>
    <property type="evidence" value="ECO:0007669"/>
    <property type="project" value="UniProtKB-SubCell"/>
</dbReference>
<dbReference type="Pfam" id="PF00787">
    <property type="entry name" value="PX"/>
    <property type="match status" value="1"/>
</dbReference>
<dbReference type="Proteomes" id="UP001152320">
    <property type="component" value="Chromosome 9"/>
</dbReference>
<evidence type="ECO:0000259" key="12">
    <source>
        <dbReference type="PROSITE" id="PS50195"/>
    </source>
</evidence>
<name>A0A9Q1H586_HOLLE</name>
<dbReference type="PROSITE" id="PS50195">
    <property type="entry name" value="PX"/>
    <property type="match status" value="1"/>
</dbReference>
<proteinExistence type="inferred from homology"/>
<evidence type="ECO:0000256" key="11">
    <source>
        <dbReference type="SAM" id="MobiDB-lite"/>
    </source>
</evidence>
<dbReference type="InterPro" id="IPR043544">
    <property type="entry name" value="SNX10/11"/>
</dbReference>
<comment type="similarity">
    <text evidence="3">Belongs to the sorting nexin family.</text>
</comment>
<evidence type="ECO:0000256" key="5">
    <source>
        <dbReference type="ARBA" id="ARBA00022490"/>
    </source>
</evidence>
<protein>
    <submittedName>
        <fullName evidence="13">Sorting nexin-10B</fullName>
    </submittedName>
</protein>
<keyword evidence="14" id="KW-1185">Reference proteome</keyword>
<dbReference type="PANTHER" id="PTHR46209:SF3">
    <property type="entry name" value="PX DOMAIN-CONTAINING PROTEIN"/>
    <property type="match status" value="1"/>
</dbReference>
<dbReference type="AlphaFoldDB" id="A0A9Q1H586"/>
<evidence type="ECO:0000256" key="3">
    <source>
        <dbReference type="ARBA" id="ARBA00010883"/>
    </source>
</evidence>
<feature type="region of interest" description="Disordered" evidence="11">
    <location>
        <begin position="170"/>
        <end position="205"/>
    </location>
</feature>
<dbReference type="GO" id="GO:0016050">
    <property type="term" value="P:vesicle organization"/>
    <property type="evidence" value="ECO:0007669"/>
    <property type="project" value="TreeGrafter"/>
</dbReference>